<name>A0ABN6J6Y9_9CLOT</name>
<keyword evidence="6 10" id="KW-0808">Transferase</keyword>
<evidence type="ECO:0000256" key="3">
    <source>
        <dbReference type="ARBA" id="ARBA00012560"/>
    </source>
</evidence>
<sequence>MRMKRGSGIIMHIASLPGKYGIGTFGKEAYEFADFLKKAGQRYWQILPLGQTSYGDSPYQSFSAFAGNPYFIDFDILEKDGLLNKNDYNQISWGDNSEVIDYGLIFTEKMKVLRLAYENSKKNNKPEDLKSFEEIEASWLDDYALFMSVKAEFNLESSQTWDDNIRLRKEKTLKIKKEQLTDEIEYWKFLQYEFFKQWKNLKDYVNKLEIEIIGDIPIYVAEDSSDLWSNPKIFLLDQKTLKPIKIAGCPPDAFSETGQLWGNPIYNWKYLNKTGYRWWVDRIKQSLKLYDVLRIDHFRGFEAYWAIPYGDTTAKNGEWVKGPEMKLFDAIKEELGDINIIAEDLGLLTEETISFRKKTGFPGMKVLAFAFSGESENPYLPHNYEQNCVAYTGTHDNDTARGWIETTGNKAEVENAIEYLKLTEEEGYNWGTIRGIWGSVANTSIALMQDFLNLGNEARINFPSTMENNWCWRAKDGVFTNELANKIYILTRIYGRCE</sequence>
<reference evidence="12" key="1">
    <citation type="submission" date="2021-07" db="EMBL/GenBank/DDBJ databases">
        <title>Complete genome sequencing of a Clostridium isolate.</title>
        <authorList>
            <person name="Ueki A."/>
            <person name="Tonouchi A."/>
        </authorList>
    </citation>
    <scope>NUCLEOTIDE SEQUENCE [LARGE SCALE GENOMIC DNA]</scope>
    <source>
        <strain evidence="12">C5S11</strain>
    </source>
</reference>
<dbReference type="Pfam" id="PF02446">
    <property type="entry name" value="Glyco_hydro_77"/>
    <property type="match status" value="1"/>
</dbReference>
<accession>A0ABN6J6Y9</accession>
<evidence type="ECO:0000256" key="1">
    <source>
        <dbReference type="ARBA" id="ARBA00000439"/>
    </source>
</evidence>
<keyword evidence="7 10" id="KW-0119">Carbohydrate metabolism</keyword>
<dbReference type="EC" id="2.4.1.25" evidence="3 10"/>
<evidence type="ECO:0000256" key="2">
    <source>
        <dbReference type="ARBA" id="ARBA00005684"/>
    </source>
</evidence>
<gene>
    <name evidence="11" type="primary">malQ</name>
    <name evidence="11" type="ORF">psyc5s11_45760</name>
</gene>
<dbReference type="NCBIfam" id="TIGR00217">
    <property type="entry name" value="malQ"/>
    <property type="match status" value="1"/>
</dbReference>
<dbReference type="PANTHER" id="PTHR32438">
    <property type="entry name" value="4-ALPHA-GLUCANOTRANSFERASE DPE1, CHLOROPLASTIC/AMYLOPLASTIC"/>
    <property type="match status" value="1"/>
</dbReference>
<dbReference type="PANTHER" id="PTHR32438:SF5">
    <property type="entry name" value="4-ALPHA-GLUCANOTRANSFERASE DPE1, CHLOROPLASTIC_AMYLOPLASTIC"/>
    <property type="match status" value="1"/>
</dbReference>
<evidence type="ECO:0000256" key="10">
    <source>
        <dbReference type="RuleBase" id="RU361207"/>
    </source>
</evidence>
<proteinExistence type="inferred from homology"/>
<evidence type="ECO:0000256" key="9">
    <source>
        <dbReference type="ARBA" id="ARBA00031501"/>
    </source>
</evidence>
<dbReference type="Gene3D" id="3.20.20.80">
    <property type="entry name" value="Glycosidases"/>
    <property type="match status" value="1"/>
</dbReference>
<evidence type="ECO:0000256" key="8">
    <source>
        <dbReference type="ARBA" id="ARBA00031423"/>
    </source>
</evidence>
<dbReference type="NCBIfam" id="NF011080">
    <property type="entry name" value="PRK14508.1-3"/>
    <property type="match status" value="1"/>
</dbReference>
<comment type="similarity">
    <text evidence="2 10">Belongs to the disproportionating enzyme family.</text>
</comment>
<dbReference type="SUPFAM" id="SSF51445">
    <property type="entry name" value="(Trans)glycosidases"/>
    <property type="match status" value="1"/>
</dbReference>
<dbReference type="InterPro" id="IPR003385">
    <property type="entry name" value="Glyco_hydro_77"/>
</dbReference>
<evidence type="ECO:0000313" key="11">
    <source>
        <dbReference type="EMBL" id="BCZ48509.1"/>
    </source>
</evidence>
<keyword evidence="5 10" id="KW-0328">Glycosyltransferase</keyword>
<dbReference type="EMBL" id="AP024849">
    <property type="protein sequence ID" value="BCZ48509.1"/>
    <property type="molecule type" value="Genomic_DNA"/>
</dbReference>
<dbReference type="Proteomes" id="UP000824633">
    <property type="component" value="Chromosome"/>
</dbReference>
<evidence type="ECO:0000256" key="7">
    <source>
        <dbReference type="ARBA" id="ARBA00023277"/>
    </source>
</evidence>
<protein>
    <recommendedName>
        <fullName evidence="4 10">4-alpha-glucanotransferase</fullName>
        <ecNumber evidence="3 10">2.4.1.25</ecNumber>
    </recommendedName>
    <alternativeName>
        <fullName evidence="8 10">Amylomaltase</fullName>
    </alternativeName>
    <alternativeName>
        <fullName evidence="9 10">Disproportionating enzyme</fullName>
    </alternativeName>
</protein>
<evidence type="ECO:0000256" key="5">
    <source>
        <dbReference type="ARBA" id="ARBA00022676"/>
    </source>
</evidence>
<dbReference type="InterPro" id="IPR017853">
    <property type="entry name" value="GH"/>
</dbReference>
<keyword evidence="12" id="KW-1185">Reference proteome</keyword>
<comment type="catalytic activity">
    <reaction evidence="1 10">
        <text>Transfers a segment of a (1-&gt;4)-alpha-D-glucan to a new position in an acceptor, which may be glucose or a (1-&gt;4)-alpha-D-glucan.</text>
        <dbReference type="EC" id="2.4.1.25"/>
    </reaction>
</comment>
<evidence type="ECO:0000256" key="4">
    <source>
        <dbReference type="ARBA" id="ARBA00020295"/>
    </source>
</evidence>
<evidence type="ECO:0000313" key="12">
    <source>
        <dbReference type="Proteomes" id="UP000824633"/>
    </source>
</evidence>
<organism evidence="11 12">
    <name type="scientific">Clostridium gelidum</name>
    <dbReference type="NCBI Taxonomy" id="704125"/>
    <lineage>
        <taxon>Bacteria</taxon>
        <taxon>Bacillati</taxon>
        <taxon>Bacillota</taxon>
        <taxon>Clostridia</taxon>
        <taxon>Eubacteriales</taxon>
        <taxon>Clostridiaceae</taxon>
        <taxon>Clostridium</taxon>
    </lineage>
</organism>
<evidence type="ECO:0000256" key="6">
    <source>
        <dbReference type="ARBA" id="ARBA00022679"/>
    </source>
</evidence>